<evidence type="ECO:0000256" key="1">
    <source>
        <dbReference type="SAM" id="Phobius"/>
    </source>
</evidence>
<dbReference type="EMBL" id="JACRSU010000002">
    <property type="protein sequence ID" value="MBC8540659.1"/>
    <property type="molecule type" value="Genomic_DNA"/>
</dbReference>
<dbReference type="Proteomes" id="UP000611762">
    <property type="component" value="Unassembled WGS sequence"/>
</dbReference>
<evidence type="ECO:0000313" key="2">
    <source>
        <dbReference type="EMBL" id="MBC8540659.1"/>
    </source>
</evidence>
<protein>
    <submittedName>
        <fullName evidence="2">Uncharacterized protein</fullName>
    </submittedName>
</protein>
<keyword evidence="1" id="KW-0812">Transmembrane</keyword>
<evidence type="ECO:0000313" key="3">
    <source>
        <dbReference type="Proteomes" id="UP000611762"/>
    </source>
</evidence>
<gene>
    <name evidence="2" type="ORF">H8698_06680</name>
</gene>
<name>A0A926DNX8_9FIRM</name>
<reference evidence="2" key="1">
    <citation type="submission" date="2020-08" db="EMBL/GenBank/DDBJ databases">
        <title>Genome public.</title>
        <authorList>
            <person name="Liu C."/>
            <person name="Sun Q."/>
        </authorList>
    </citation>
    <scope>NUCLEOTIDE SEQUENCE</scope>
    <source>
        <strain evidence="2">H8</strain>
    </source>
</reference>
<comment type="caution">
    <text evidence="2">The sequence shown here is derived from an EMBL/GenBank/DDBJ whole genome shotgun (WGS) entry which is preliminary data.</text>
</comment>
<keyword evidence="3" id="KW-1185">Reference proteome</keyword>
<dbReference type="AlphaFoldDB" id="A0A926DNX8"/>
<accession>A0A926DNX8</accession>
<organism evidence="2 3">
    <name type="scientific">Congzhengia minquanensis</name>
    <dbReference type="NCBI Taxonomy" id="2763657"/>
    <lineage>
        <taxon>Bacteria</taxon>
        <taxon>Bacillati</taxon>
        <taxon>Bacillota</taxon>
        <taxon>Clostridia</taxon>
        <taxon>Eubacteriales</taxon>
        <taxon>Oscillospiraceae</taxon>
        <taxon>Congzhengia</taxon>
    </lineage>
</organism>
<keyword evidence="1" id="KW-1133">Transmembrane helix</keyword>
<keyword evidence="1" id="KW-0472">Membrane</keyword>
<proteinExistence type="predicted"/>
<sequence length="48" mass="5583">MPRWYTVVDWITRLIISIVIPIIVIAVVMHESPIRIIEALLTLLSKQQ</sequence>
<feature type="transmembrane region" description="Helical" evidence="1">
    <location>
        <begin position="12"/>
        <end position="29"/>
    </location>
</feature>
<dbReference type="RefSeq" id="WP_249311818.1">
    <property type="nucleotide sequence ID" value="NZ_JACRSU010000002.1"/>
</dbReference>